<keyword evidence="3" id="KW-1185">Reference proteome</keyword>
<keyword evidence="1" id="KW-0732">Signal</keyword>
<proteinExistence type="predicted"/>
<dbReference type="Proteomes" id="UP000274515">
    <property type="component" value="Unassembled WGS sequence"/>
</dbReference>
<sequence length="77" mass="7801">MRTSLRVLGATVAAAGLLAVGSPAFAGGYGGHNGGGDTEIKDNTTQVNVCKNEGKLINALNCVNVSDVGELELIELD</sequence>
<evidence type="ECO:0000256" key="1">
    <source>
        <dbReference type="SAM" id="SignalP"/>
    </source>
</evidence>
<reference evidence="2 3" key="1">
    <citation type="submission" date="2018-11" db="EMBL/GenBank/DDBJ databases">
        <title>Saccharopolyspora rhizosphaerae sp. nov., an actinomycete isolated from rhizosphere soil in Thailand.</title>
        <authorList>
            <person name="Intra B."/>
            <person name="Euanorasetr J."/>
            <person name="Take A."/>
            <person name="Inahashi Y."/>
            <person name="Mori M."/>
            <person name="Panbangred W."/>
            <person name="Matsumoto A."/>
        </authorList>
    </citation>
    <scope>NUCLEOTIDE SEQUENCE [LARGE SCALE GENOMIC DNA]</scope>
    <source>
        <strain evidence="2 3">H219</strain>
    </source>
</reference>
<comment type="caution">
    <text evidence="2">The sequence shown here is derived from an EMBL/GenBank/DDBJ whole genome shotgun (WGS) entry which is preliminary data.</text>
</comment>
<accession>A0A3R8QSR1</accession>
<evidence type="ECO:0008006" key="4">
    <source>
        <dbReference type="Google" id="ProtNLM"/>
    </source>
</evidence>
<gene>
    <name evidence="2" type="ORF">EIL87_06190</name>
</gene>
<name>A0A3R8QSR1_9PSEU</name>
<dbReference type="EMBL" id="RSAA01000006">
    <property type="protein sequence ID" value="RRO18700.1"/>
    <property type="molecule type" value="Genomic_DNA"/>
</dbReference>
<dbReference type="AlphaFoldDB" id="A0A3R8QSR1"/>
<protein>
    <recommendedName>
        <fullName evidence="4">DUF320 domain-containing protein</fullName>
    </recommendedName>
</protein>
<dbReference type="RefSeq" id="WP_125089199.1">
    <property type="nucleotide sequence ID" value="NZ_RSAA01000006.1"/>
</dbReference>
<evidence type="ECO:0000313" key="2">
    <source>
        <dbReference type="EMBL" id="RRO18700.1"/>
    </source>
</evidence>
<feature type="chain" id="PRO_5018724038" description="DUF320 domain-containing protein" evidence="1">
    <location>
        <begin position="27"/>
        <end position="77"/>
    </location>
</feature>
<evidence type="ECO:0000313" key="3">
    <source>
        <dbReference type="Proteomes" id="UP000274515"/>
    </source>
</evidence>
<organism evidence="2 3">
    <name type="scientific">Saccharopolyspora rhizosphaerae</name>
    <dbReference type="NCBI Taxonomy" id="2492662"/>
    <lineage>
        <taxon>Bacteria</taxon>
        <taxon>Bacillati</taxon>
        <taxon>Actinomycetota</taxon>
        <taxon>Actinomycetes</taxon>
        <taxon>Pseudonocardiales</taxon>
        <taxon>Pseudonocardiaceae</taxon>
        <taxon>Saccharopolyspora</taxon>
    </lineage>
</organism>
<feature type="signal peptide" evidence="1">
    <location>
        <begin position="1"/>
        <end position="26"/>
    </location>
</feature>